<accession>A0A0G0T497</accession>
<dbReference type="InterPro" id="IPR001585">
    <property type="entry name" value="TAL/FSA"/>
</dbReference>
<dbReference type="Pfam" id="PF00923">
    <property type="entry name" value="TAL_FSA"/>
    <property type="match status" value="1"/>
</dbReference>
<protein>
    <submittedName>
        <fullName evidence="2">Transaldolase</fullName>
    </submittedName>
</protein>
<dbReference type="Gene3D" id="3.20.20.70">
    <property type="entry name" value="Aldolase class I"/>
    <property type="match status" value="1"/>
</dbReference>
<name>A0A0G0T497_9BACT</name>
<keyword evidence="1" id="KW-0704">Schiff base</keyword>
<comment type="caution">
    <text evidence="2">The sequence shown here is derived from an EMBL/GenBank/DDBJ whole genome shotgun (WGS) entry which is preliminary data.</text>
</comment>
<evidence type="ECO:0000256" key="1">
    <source>
        <dbReference type="ARBA" id="ARBA00023270"/>
    </source>
</evidence>
<dbReference type="PANTHER" id="PTHR10683:SF40">
    <property type="entry name" value="FRUCTOSE-6-PHOSPHATE ALDOLASE 1-RELATED"/>
    <property type="match status" value="1"/>
</dbReference>
<evidence type="ECO:0000313" key="3">
    <source>
        <dbReference type="Proteomes" id="UP000034664"/>
    </source>
</evidence>
<proteinExistence type="predicted"/>
<evidence type="ECO:0000313" key="2">
    <source>
        <dbReference type="EMBL" id="KKR71893.1"/>
    </source>
</evidence>
<reference evidence="2 3" key="1">
    <citation type="journal article" date="2015" name="Nature">
        <title>rRNA introns, odd ribosomes, and small enigmatic genomes across a large radiation of phyla.</title>
        <authorList>
            <person name="Brown C.T."/>
            <person name="Hug L.A."/>
            <person name="Thomas B.C."/>
            <person name="Sharon I."/>
            <person name="Castelle C.J."/>
            <person name="Singh A."/>
            <person name="Wilkins M.J."/>
            <person name="Williams K.H."/>
            <person name="Banfield J.F."/>
        </authorList>
    </citation>
    <scope>NUCLEOTIDE SEQUENCE [LARGE SCALE GENOMIC DNA]</scope>
</reference>
<dbReference type="InterPro" id="IPR013785">
    <property type="entry name" value="Aldolase_TIM"/>
</dbReference>
<dbReference type="EMBL" id="LBZM01000016">
    <property type="protein sequence ID" value="KKR71893.1"/>
    <property type="molecule type" value="Genomic_DNA"/>
</dbReference>
<sequence>MKPQNLTTKIFLDSGDPDETRKALDLLGFLDGQTTNPSLVAKKILSTNVIPAKAGISEIPDRVGDDVLRNLKLTEDQLLQEYKSIVEEISSLIPKGSVSIEVYSDENTTADQMLRQGKEMFSWIPNAHIKFPTTQEGLRAASNAVSEKIRVNMTLVFQQQQAAAVYSATLRRASLAQGKPFDSTQVKPDSTLPGFKNVFVSPFIGRLDDRGENGMDLIKSITRMYSNGDGHVMNLSASIRNLDHFIGSVANGADIITCPYAILEEWVKRGMHVPDSSYIYDSKNLQPIAYQELDLHKPWNEFDISHELTDVGLKRFADDWNKLLG</sequence>
<dbReference type="Proteomes" id="UP000034664">
    <property type="component" value="Unassembled WGS sequence"/>
</dbReference>
<gene>
    <name evidence="2" type="ORF">UU14_C0016G0013</name>
</gene>
<dbReference type="AlphaFoldDB" id="A0A0G0T497"/>
<dbReference type="SUPFAM" id="SSF51569">
    <property type="entry name" value="Aldolase"/>
    <property type="match status" value="1"/>
</dbReference>
<dbReference type="PANTHER" id="PTHR10683">
    <property type="entry name" value="TRANSALDOLASE"/>
    <property type="match status" value="1"/>
</dbReference>
<dbReference type="PATRIC" id="fig|1618482.3.peg.660"/>
<dbReference type="GO" id="GO:0005975">
    <property type="term" value="P:carbohydrate metabolic process"/>
    <property type="evidence" value="ECO:0007669"/>
    <property type="project" value="InterPro"/>
</dbReference>
<organism evidence="2 3">
    <name type="scientific">Candidatus Roizmanbacteria bacterium GW2011_GWB1_40_7</name>
    <dbReference type="NCBI Taxonomy" id="1618482"/>
    <lineage>
        <taxon>Bacteria</taxon>
        <taxon>Candidatus Roizmaniibacteriota</taxon>
    </lineage>
</organism>